<reference evidence="1" key="1">
    <citation type="submission" date="2021-06" db="EMBL/GenBank/DDBJ databases">
        <authorList>
            <person name="Kallberg Y."/>
            <person name="Tangrot J."/>
            <person name="Rosling A."/>
        </authorList>
    </citation>
    <scope>NUCLEOTIDE SEQUENCE</scope>
    <source>
        <strain evidence="1">MA461A</strain>
    </source>
</reference>
<feature type="non-terminal residue" evidence="1">
    <location>
        <position position="158"/>
    </location>
</feature>
<protein>
    <submittedName>
        <fullName evidence="1">24044_t:CDS:1</fullName>
    </submittedName>
</protein>
<gene>
    <name evidence="1" type="ORF">RPERSI_LOCUS18265</name>
</gene>
<organism evidence="1 2">
    <name type="scientific">Racocetra persica</name>
    <dbReference type="NCBI Taxonomy" id="160502"/>
    <lineage>
        <taxon>Eukaryota</taxon>
        <taxon>Fungi</taxon>
        <taxon>Fungi incertae sedis</taxon>
        <taxon>Mucoromycota</taxon>
        <taxon>Glomeromycotina</taxon>
        <taxon>Glomeromycetes</taxon>
        <taxon>Diversisporales</taxon>
        <taxon>Gigasporaceae</taxon>
        <taxon>Racocetra</taxon>
    </lineage>
</organism>
<evidence type="ECO:0000313" key="1">
    <source>
        <dbReference type="EMBL" id="CAG8785724.1"/>
    </source>
</evidence>
<sequence length="158" mass="17895">MAISRTEAKDLPSKVATCGCPMVENKAKGLVKYLPKLSPLLEKVGDSVFYVPMKKTKKKGLSDNEINFHNSGIQVLLPEHSCDFGVQVSLPNPEYKSLIKKINELECLNQQLLLENNLLKKKLNNKYDNQQERVKAVVEIAKRERIALYDDVVKLINN</sequence>
<dbReference type="Proteomes" id="UP000789920">
    <property type="component" value="Unassembled WGS sequence"/>
</dbReference>
<accession>A0ACA9RBF7</accession>
<name>A0ACA9RBF7_9GLOM</name>
<proteinExistence type="predicted"/>
<keyword evidence="2" id="KW-1185">Reference proteome</keyword>
<dbReference type="EMBL" id="CAJVQC010048103">
    <property type="protein sequence ID" value="CAG8785724.1"/>
    <property type="molecule type" value="Genomic_DNA"/>
</dbReference>
<evidence type="ECO:0000313" key="2">
    <source>
        <dbReference type="Proteomes" id="UP000789920"/>
    </source>
</evidence>
<comment type="caution">
    <text evidence="1">The sequence shown here is derived from an EMBL/GenBank/DDBJ whole genome shotgun (WGS) entry which is preliminary data.</text>
</comment>